<evidence type="ECO:0000256" key="1">
    <source>
        <dbReference type="SAM" id="Phobius"/>
    </source>
</evidence>
<dbReference type="AlphaFoldDB" id="A0A7S2RWT3"/>
<name>A0A7S2RWT3_9STRA</name>
<organism evidence="2">
    <name type="scientific">Mucochytrium quahogii</name>
    <dbReference type="NCBI Taxonomy" id="96639"/>
    <lineage>
        <taxon>Eukaryota</taxon>
        <taxon>Sar</taxon>
        <taxon>Stramenopiles</taxon>
        <taxon>Bigyra</taxon>
        <taxon>Labyrinthulomycetes</taxon>
        <taxon>Thraustochytrida</taxon>
        <taxon>Thraustochytriidae</taxon>
        <taxon>Mucochytrium</taxon>
    </lineage>
</organism>
<keyword evidence="1" id="KW-1133">Transmembrane helix</keyword>
<gene>
    <name evidence="2" type="ORF">QSP1433_LOCUS7890</name>
</gene>
<proteinExistence type="predicted"/>
<keyword evidence="1" id="KW-0472">Membrane</keyword>
<feature type="transmembrane region" description="Helical" evidence="1">
    <location>
        <begin position="180"/>
        <end position="200"/>
    </location>
</feature>
<accession>A0A7S2RWT3</accession>
<feature type="transmembrane region" description="Helical" evidence="1">
    <location>
        <begin position="73"/>
        <end position="95"/>
    </location>
</feature>
<feature type="transmembrane region" description="Helical" evidence="1">
    <location>
        <begin position="24"/>
        <end position="43"/>
    </location>
</feature>
<feature type="transmembrane region" description="Helical" evidence="1">
    <location>
        <begin position="149"/>
        <end position="168"/>
    </location>
</feature>
<dbReference type="EMBL" id="HBHK01012542">
    <property type="protein sequence ID" value="CAD9682946.1"/>
    <property type="molecule type" value="Transcribed_RNA"/>
</dbReference>
<evidence type="ECO:0000313" key="2">
    <source>
        <dbReference type="EMBL" id="CAD9682946.1"/>
    </source>
</evidence>
<sequence length="261" mass="28934">MHSSEDEIVPDYLISFKEMISTRAFILSVTATMLVNFTVNFVSECGALTQWGMYSFPKVYIAKSARRAKVNCIWDVFTTTFITGLLLVASGGFSARRAVEHKTSRRLCRGCCCFSAISRGSCGFSPPLEGGKKNVWIPMLRIKRPWARGFMTAILIAPVISVLFYVLFRDILGIEFIDGFVWAICKSSATAVYGGLMFTASWHSELSLAFDLLLAQGNEQCPVRSSHDNRLALEECLLPDSDHPEGISTTRIDQSLSLTSV</sequence>
<keyword evidence="1" id="KW-0812">Transmembrane</keyword>
<reference evidence="2" key="1">
    <citation type="submission" date="2021-01" db="EMBL/GenBank/DDBJ databases">
        <authorList>
            <person name="Corre E."/>
            <person name="Pelletier E."/>
            <person name="Niang G."/>
            <person name="Scheremetjew M."/>
            <person name="Finn R."/>
            <person name="Kale V."/>
            <person name="Holt S."/>
            <person name="Cochrane G."/>
            <person name="Meng A."/>
            <person name="Brown T."/>
            <person name="Cohen L."/>
        </authorList>
    </citation>
    <scope>NUCLEOTIDE SEQUENCE</scope>
    <source>
        <strain evidence="2">NY070348D</strain>
    </source>
</reference>
<protein>
    <submittedName>
        <fullName evidence="2">Uncharacterized protein</fullName>
    </submittedName>
</protein>